<dbReference type="Proteomes" id="UP000641853">
    <property type="component" value="Unassembled WGS sequence"/>
</dbReference>
<accession>A0A8H6QVE9</accession>
<evidence type="ECO:0000313" key="3">
    <source>
        <dbReference type="Proteomes" id="UP000641853"/>
    </source>
</evidence>
<organism evidence="2 3">
    <name type="scientific">Aspergillus felis</name>
    <dbReference type="NCBI Taxonomy" id="1287682"/>
    <lineage>
        <taxon>Eukaryota</taxon>
        <taxon>Fungi</taxon>
        <taxon>Dikarya</taxon>
        <taxon>Ascomycota</taxon>
        <taxon>Pezizomycotina</taxon>
        <taxon>Eurotiomycetes</taxon>
        <taxon>Eurotiomycetidae</taxon>
        <taxon>Eurotiales</taxon>
        <taxon>Aspergillaceae</taxon>
        <taxon>Aspergillus</taxon>
        <taxon>Aspergillus subgen. Fumigati</taxon>
    </lineage>
</organism>
<gene>
    <name evidence="1" type="ORF">CNMCM5623_008706</name>
    <name evidence="2" type="ORF">CNMCM7691_009062</name>
</gene>
<evidence type="ECO:0000313" key="1">
    <source>
        <dbReference type="EMBL" id="KAF7155826.1"/>
    </source>
</evidence>
<protein>
    <submittedName>
        <fullName evidence="2">Uncharacterized protein</fullName>
    </submittedName>
</protein>
<comment type="caution">
    <text evidence="2">The sequence shown here is derived from an EMBL/GenBank/DDBJ whole genome shotgun (WGS) entry which is preliminary data.</text>
</comment>
<proteinExistence type="predicted"/>
<name>A0A8H6QVE9_9EURO</name>
<dbReference type="AlphaFoldDB" id="A0A8H6QVE9"/>
<dbReference type="EMBL" id="JACBAE010001400">
    <property type="protein sequence ID" value="KAF7155826.1"/>
    <property type="molecule type" value="Genomic_DNA"/>
</dbReference>
<sequence>MFIILAAASLRYISYVLLPAIKPIYFHPFSHIPGPKWWIAFPLLQHFQPSAGDSTWTSAAGMRNAATCQGPAGTGVYHMYIDKLIERLKGFEELAMAADMGKWYNLTTFDLTGDFAFFEQLGTVGVGLLGVSSLGGDDVWACEDDSLPARAASVSGGVKGDSFHPGSFMEERSKRVEHA</sequence>
<dbReference type="Proteomes" id="UP000654922">
    <property type="component" value="Unassembled WGS sequence"/>
</dbReference>
<reference evidence="2" key="1">
    <citation type="submission" date="2020-06" db="EMBL/GenBank/DDBJ databases">
        <title>Draft genome sequences of strains closely related to Aspergillus parafelis and Aspergillus hiratsukae.</title>
        <authorList>
            <person name="Dos Santos R.A.C."/>
            <person name="Rivero-Menendez O."/>
            <person name="Steenwyk J.L."/>
            <person name="Mead M.E."/>
            <person name="Goldman G.H."/>
            <person name="Alastruey-Izquierdo A."/>
            <person name="Rokas A."/>
        </authorList>
    </citation>
    <scope>NUCLEOTIDE SEQUENCE</scope>
    <source>
        <strain evidence="1">CNM-CM5623</strain>
        <strain evidence="2">CNM-CM7691</strain>
    </source>
</reference>
<dbReference type="EMBL" id="JACBAG010001849">
    <property type="protein sequence ID" value="KAF7180009.1"/>
    <property type="molecule type" value="Genomic_DNA"/>
</dbReference>
<evidence type="ECO:0000313" key="2">
    <source>
        <dbReference type="EMBL" id="KAF7180009.1"/>
    </source>
</evidence>
<keyword evidence="3" id="KW-1185">Reference proteome</keyword>